<dbReference type="InterPro" id="IPR008928">
    <property type="entry name" value="6-hairpin_glycosidase_sf"/>
</dbReference>
<dbReference type="GO" id="GO:0016787">
    <property type="term" value="F:hydrolase activity"/>
    <property type="evidence" value="ECO:0007669"/>
    <property type="project" value="UniProtKB-KW"/>
</dbReference>
<gene>
    <name evidence="4" type="ORF">H9977_11090</name>
</gene>
<accession>A0A9D1XA84</accession>
<dbReference type="InterPro" id="IPR012878">
    <property type="entry name" value="Beta-AFase-like_GH127_cat"/>
</dbReference>
<dbReference type="AlphaFoldDB" id="A0A9D1XA84"/>
<dbReference type="PANTHER" id="PTHR43465">
    <property type="entry name" value="DUF1680 DOMAIN PROTEIN (AFU_ORTHOLOGUE AFUA_1G08910)"/>
    <property type="match status" value="1"/>
</dbReference>
<feature type="signal peptide" evidence="1">
    <location>
        <begin position="1"/>
        <end position="21"/>
    </location>
</feature>
<evidence type="ECO:0000259" key="2">
    <source>
        <dbReference type="Pfam" id="PF07944"/>
    </source>
</evidence>
<name>A0A9D1XA84_9BACT</name>
<evidence type="ECO:0000259" key="3">
    <source>
        <dbReference type="Pfam" id="PF20736"/>
    </source>
</evidence>
<proteinExistence type="predicted"/>
<feature type="domain" description="Non-reducing end beta-L-arabinofuranosidase-like GH127 middle" evidence="3">
    <location>
        <begin position="410"/>
        <end position="504"/>
    </location>
</feature>
<evidence type="ECO:0000313" key="5">
    <source>
        <dbReference type="Proteomes" id="UP000886740"/>
    </source>
</evidence>
<keyword evidence="4" id="KW-0378">Hydrolase</keyword>
<protein>
    <submittedName>
        <fullName evidence="4">Glycoside hydrolase family 127 protein</fullName>
    </submittedName>
</protein>
<dbReference type="InterPro" id="IPR049046">
    <property type="entry name" value="Beta-AFase-like_GH127_middle"/>
</dbReference>
<dbReference type="EMBL" id="DXEL01000076">
    <property type="protein sequence ID" value="HIX75559.1"/>
    <property type="molecule type" value="Genomic_DNA"/>
</dbReference>
<feature type="domain" description="Non-reducing end beta-L-arabinofuranosidase-like GH127 catalytic" evidence="2">
    <location>
        <begin position="63"/>
        <end position="396"/>
    </location>
</feature>
<dbReference type="Pfam" id="PF20736">
    <property type="entry name" value="Glyco_hydro127M"/>
    <property type="match status" value="1"/>
</dbReference>
<reference evidence="4" key="1">
    <citation type="journal article" date="2021" name="PeerJ">
        <title>Extensive microbial diversity within the chicken gut microbiome revealed by metagenomics and culture.</title>
        <authorList>
            <person name="Gilroy R."/>
            <person name="Ravi A."/>
            <person name="Getino M."/>
            <person name="Pursley I."/>
            <person name="Horton D.L."/>
            <person name="Alikhan N.F."/>
            <person name="Baker D."/>
            <person name="Gharbi K."/>
            <person name="Hall N."/>
            <person name="Watson M."/>
            <person name="Adriaenssens E.M."/>
            <person name="Foster-Nyarko E."/>
            <person name="Jarju S."/>
            <person name="Secka A."/>
            <person name="Antonio M."/>
            <person name="Oren A."/>
            <person name="Chaudhuri R.R."/>
            <person name="La Ragione R."/>
            <person name="Hildebrand F."/>
            <person name="Pallen M.J."/>
        </authorList>
    </citation>
    <scope>NUCLEOTIDE SEQUENCE</scope>
    <source>
        <strain evidence="4">ChiGjej6B6-14162</strain>
    </source>
</reference>
<dbReference type="InterPro" id="IPR049174">
    <property type="entry name" value="Beta-AFase-like"/>
</dbReference>
<comment type="caution">
    <text evidence="4">The sequence shown here is derived from an EMBL/GenBank/DDBJ whole genome shotgun (WGS) entry which is preliminary data.</text>
</comment>
<feature type="chain" id="PRO_5038810889" evidence="1">
    <location>
        <begin position="22"/>
        <end position="624"/>
    </location>
</feature>
<reference evidence="4" key="2">
    <citation type="submission" date="2021-04" db="EMBL/GenBank/DDBJ databases">
        <authorList>
            <person name="Gilroy R."/>
        </authorList>
    </citation>
    <scope>NUCLEOTIDE SEQUENCE</scope>
    <source>
        <strain evidence="4">ChiGjej6B6-14162</strain>
    </source>
</reference>
<sequence>MKITKFWLTLNLFIFTTGASAQVVNPHLESIQIEGYVGERIQTCIDKRVKGQDVNELIEPFRHLTEGNRWQSEFFGKWLLGAIASYRYSADQELFRIIQNSVEDFIQTQHPDGYIGNYKPEDRLTNWDIWGRKYSALALLDYYQLTNDKKALEAARRSIDCLMDELAEHNVDIATTGNYLGMASCSILEPVVYLYRATRDDRYLNFAKEIVSGMEKTGSSRLISQALQDVPVSQRSPFPKQWWSFDNGQKAYEMMSCYEGLIELGKELDDPLFLEAARKTADHILKEEINIAGSGAAFECWYGGKALQTIPAYHTMETCVTFTWMQFCARLLRETANPLYAEEFERTMYNALMASMKDDGTQISKYSPLEGRRQPGEKQCGMHINCCNANGPRGFALIPSVAYQSEEDHLFVNLYLPSKVTIKLGNRNKVTLTSHTQYPLDGKVELKLEPQKSSIFALALRIPSWADDNYEVNVNGEQQKALCRGSYLTIKRTWKKGDLVTIDFKPKARVIEQNHAQAVIYGPLVFARDTRFHDGDVDECAIIQCDRQGYVNTTPESASASFAWITLKVPMVLGTDLENEENKAVKIINFCDFASAGNDWRPEGRYRIWIPKTLHVMSEPYHRY</sequence>
<dbReference type="PANTHER" id="PTHR43465:SF2">
    <property type="entry name" value="DUF1680 DOMAIN PROTEIN (AFU_ORTHOLOGUE AFUA_1G08910)"/>
    <property type="match status" value="1"/>
</dbReference>
<dbReference type="Gene3D" id="1.50.10.20">
    <property type="match status" value="1"/>
</dbReference>
<evidence type="ECO:0000256" key="1">
    <source>
        <dbReference type="SAM" id="SignalP"/>
    </source>
</evidence>
<evidence type="ECO:0000313" key="4">
    <source>
        <dbReference type="EMBL" id="HIX75559.1"/>
    </source>
</evidence>
<organism evidence="4 5">
    <name type="scientific">Candidatus Parabacteroides intestinipullorum</name>
    <dbReference type="NCBI Taxonomy" id="2838723"/>
    <lineage>
        <taxon>Bacteria</taxon>
        <taxon>Pseudomonadati</taxon>
        <taxon>Bacteroidota</taxon>
        <taxon>Bacteroidia</taxon>
        <taxon>Bacteroidales</taxon>
        <taxon>Tannerellaceae</taxon>
        <taxon>Parabacteroides</taxon>
    </lineage>
</organism>
<dbReference type="GO" id="GO:0005975">
    <property type="term" value="P:carbohydrate metabolic process"/>
    <property type="evidence" value="ECO:0007669"/>
    <property type="project" value="InterPro"/>
</dbReference>
<dbReference type="Pfam" id="PF07944">
    <property type="entry name" value="Beta-AFase-like_GH127_cat"/>
    <property type="match status" value="1"/>
</dbReference>
<keyword evidence="1" id="KW-0732">Signal</keyword>
<dbReference type="SUPFAM" id="SSF48208">
    <property type="entry name" value="Six-hairpin glycosidases"/>
    <property type="match status" value="1"/>
</dbReference>
<dbReference type="Proteomes" id="UP000886740">
    <property type="component" value="Unassembled WGS sequence"/>
</dbReference>